<dbReference type="InterPro" id="IPR010285">
    <property type="entry name" value="DNA_helicase_pif1-like_DEAD"/>
</dbReference>
<comment type="function">
    <text evidence="15">DNA-dependent ATPase and 5'-3' DNA helicase required for the maintenance of both mitochondrial and nuclear genome stability.</text>
</comment>
<dbReference type="Pfam" id="PF05970">
    <property type="entry name" value="PIF1"/>
    <property type="match status" value="1"/>
</dbReference>
<dbReference type="Proteomes" id="UP001321749">
    <property type="component" value="Unassembled WGS sequence"/>
</dbReference>
<evidence type="ECO:0000256" key="4">
    <source>
        <dbReference type="ARBA" id="ARBA00022763"/>
    </source>
</evidence>
<dbReference type="AlphaFoldDB" id="A0AAV9HLS5"/>
<comment type="catalytic activity">
    <reaction evidence="14 15">
        <text>ATP + H2O = ADP + phosphate + H(+)</text>
        <dbReference type="Rhea" id="RHEA:13065"/>
        <dbReference type="ChEBI" id="CHEBI:15377"/>
        <dbReference type="ChEBI" id="CHEBI:15378"/>
        <dbReference type="ChEBI" id="CHEBI:30616"/>
        <dbReference type="ChEBI" id="CHEBI:43474"/>
        <dbReference type="ChEBI" id="CHEBI:456216"/>
        <dbReference type="EC" id="5.6.2.3"/>
    </reaction>
</comment>
<evidence type="ECO:0000256" key="10">
    <source>
        <dbReference type="ARBA" id="ARBA00023172"/>
    </source>
</evidence>
<dbReference type="InterPro" id="IPR027417">
    <property type="entry name" value="P-loop_NTPase"/>
</dbReference>
<dbReference type="FunFam" id="3.40.50.300:FF:001226">
    <property type="entry name" value="ATP-dependent DNA helicase PIF1"/>
    <property type="match status" value="1"/>
</dbReference>
<organism evidence="18 19">
    <name type="scientific">Cladorrhinum samala</name>
    <dbReference type="NCBI Taxonomy" id="585594"/>
    <lineage>
        <taxon>Eukaryota</taxon>
        <taxon>Fungi</taxon>
        <taxon>Dikarya</taxon>
        <taxon>Ascomycota</taxon>
        <taxon>Pezizomycotina</taxon>
        <taxon>Sordariomycetes</taxon>
        <taxon>Sordariomycetidae</taxon>
        <taxon>Sordariales</taxon>
        <taxon>Podosporaceae</taxon>
        <taxon>Cladorrhinum</taxon>
    </lineage>
</organism>
<dbReference type="CDD" id="cd18809">
    <property type="entry name" value="SF1_C_RecD"/>
    <property type="match status" value="1"/>
</dbReference>
<sequence>MLGRAVEVNKAASANQPSRMAKNSTSLGKQLFPSSSPNTAPGRPATVVDMMKKSRGPATSSTDGTSRSLPSAAARPLSRPQSFSRPPASTSNVKGLASLYNRAGSFKDEPIDILDDSPPRLPSTRTSNLISSIDFDDLDENDFSDDDTLDLDFQAPQALPTLSRPNPQAAPAKSLEPVPPSDTSAVSWTQSSPSHYKDPRKQSLQSARTSLNRESSYHNQSVSQPPSAPRTAVKRDSPHFEQQSASQAVKKVKRELPWNFQSKPQEDDDIEEVHEITAAAPTPAPKPKAIWDTTASAVKAQKKQLKTQAKSSGKTEASIMDMQNASTSSTSAAKKKAATIVLSNEQRHVKSLVVEKGQSVFFTGPAGTGKSVLMRSIIQDLRKKYARDPERLAVTASTGLAACNIGGITLHSFSGIGLGKEDVNTLVKKIRRNLKAKTRWLKTKVLIIDEISMVDGDLFDKLSQIGRILRNNGRPWGGIQLVITGDFFQLPPVPEGGRDAKFAFDAATWSMSIDHTIGLTEVFRQRDPEFANMLNEMRLGRISEETVKNFEGLSRPLEFDDGIQVTELFPRRNEVERSNQKRLDALPGEVKRYQAMDTGNPAVRDKLLANMMAPPTIELKKKAQVMLIKNMDETLVNGTLGTVESFMTQTAFETANGGPEDMDTDAKKRVRAFTNALSEGSSTKGDGIKYPLVRFQAADGTSRHILCVPEEWKVELPTGEVQASRKQLPLILAWALSIHKAQGQTLERVKVDLGTAFEKGQAYVALSRATTQQGLQVLRFRKDRVMAHPRVVDFYNKLYSAEVAVAKKGASVSSVDNFAYKKPPPAQPAAGQRRAAYDFDEDEEAAMAAYG</sequence>
<keyword evidence="5 15" id="KW-0378">Hydrolase</keyword>
<comment type="caution">
    <text evidence="18">The sequence shown here is derived from an EMBL/GenBank/DDBJ whole genome shotgun (WGS) entry which is preliminary data.</text>
</comment>
<keyword evidence="10 15" id="KW-0233">DNA recombination</keyword>
<dbReference type="HAMAP" id="MF_03176">
    <property type="entry name" value="PIF1"/>
    <property type="match status" value="1"/>
</dbReference>
<dbReference type="Gene3D" id="3.40.50.300">
    <property type="entry name" value="P-loop containing nucleotide triphosphate hydrolases"/>
    <property type="match status" value="1"/>
</dbReference>
<evidence type="ECO:0000256" key="5">
    <source>
        <dbReference type="ARBA" id="ARBA00022801"/>
    </source>
</evidence>
<keyword evidence="8 15" id="KW-0238">DNA-binding</keyword>
<dbReference type="EC" id="5.6.2.3" evidence="15"/>
<keyword evidence="6 15" id="KW-0347">Helicase</keyword>
<feature type="domain" description="AAA+ ATPase" evidence="17">
    <location>
        <begin position="356"/>
        <end position="508"/>
    </location>
</feature>
<feature type="compositionally biased region" description="Polar residues" evidence="16">
    <location>
        <begin position="181"/>
        <end position="194"/>
    </location>
</feature>
<reference evidence="18" key="2">
    <citation type="submission" date="2023-06" db="EMBL/GenBank/DDBJ databases">
        <authorList>
            <consortium name="Lawrence Berkeley National Laboratory"/>
            <person name="Mondo S.J."/>
            <person name="Hensen N."/>
            <person name="Bonometti L."/>
            <person name="Westerberg I."/>
            <person name="Brannstrom I.O."/>
            <person name="Guillou S."/>
            <person name="Cros-Aarteil S."/>
            <person name="Calhoun S."/>
            <person name="Haridas S."/>
            <person name="Kuo A."/>
            <person name="Pangilinan J."/>
            <person name="Riley R."/>
            <person name="Labutti K."/>
            <person name="Andreopoulos B."/>
            <person name="Lipzen A."/>
            <person name="Chen C."/>
            <person name="Yanf M."/>
            <person name="Daum C."/>
            <person name="Ng V."/>
            <person name="Clum A."/>
            <person name="Steindorff A."/>
            <person name="Ohm R."/>
            <person name="Martin F."/>
            <person name="Silar P."/>
            <person name="Natvig D."/>
            <person name="Lalanne C."/>
            <person name="Gautier V."/>
            <person name="Ament-Velasquez S.L."/>
            <person name="Kruys A."/>
            <person name="Hutchinson M.I."/>
            <person name="Powell A.J."/>
            <person name="Barry K."/>
            <person name="Miller A.N."/>
            <person name="Grigoriev I.V."/>
            <person name="Debuchy R."/>
            <person name="Gladieux P."/>
            <person name="Thoren M.H."/>
            <person name="Johannesson H."/>
        </authorList>
    </citation>
    <scope>NUCLEOTIDE SEQUENCE</scope>
    <source>
        <strain evidence="18">PSN324</strain>
    </source>
</reference>
<dbReference type="SMART" id="SM00382">
    <property type="entry name" value="AAA"/>
    <property type="match status" value="1"/>
</dbReference>
<evidence type="ECO:0000256" key="2">
    <source>
        <dbReference type="ARBA" id="ARBA00004604"/>
    </source>
</evidence>
<keyword evidence="19" id="KW-1185">Reference proteome</keyword>
<dbReference type="SUPFAM" id="SSF52540">
    <property type="entry name" value="P-loop containing nucleoside triphosphate hydrolases"/>
    <property type="match status" value="2"/>
</dbReference>
<feature type="compositionally biased region" description="Polar residues" evidence="16">
    <location>
        <begin position="12"/>
        <end position="39"/>
    </location>
</feature>
<name>A0AAV9HLS5_9PEZI</name>
<dbReference type="InterPro" id="IPR051055">
    <property type="entry name" value="PIF1_helicase"/>
</dbReference>
<evidence type="ECO:0000313" key="19">
    <source>
        <dbReference type="Proteomes" id="UP001321749"/>
    </source>
</evidence>
<evidence type="ECO:0000256" key="15">
    <source>
        <dbReference type="HAMAP-Rule" id="MF_03176"/>
    </source>
</evidence>
<feature type="DNA-binding region" evidence="15">
    <location>
        <begin position="761"/>
        <end position="780"/>
    </location>
</feature>
<dbReference type="CDD" id="cd18037">
    <property type="entry name" value="DEXSc_Pif1_like"/>
    <property type="match status" value="1"/>
</dbReference>
<comment type="cofactor">
    <cofactor evidence="1 15">
        <name>Mg(2+)</name>
        <dbReference type="ChEBI" id="CHEBI:18420"/>
    </cofactor>
</comment>
<comment type="subunit">
    <text evidence="15">Monomer.</text>
</comment>
<evidence type="ECO:0000256" key="1">
    <source>
        <dbReference type="ARBA" id="ARBA00001946"/>
    </source>
</evidence>
<feature type="compositionally biased region" description="Polar residues" evidence="16">
    <location>
        <begin position="202"/>
        <end position="225"/>
    </location>
</feature>
<accession>A0AAV9HLS5</accession>
<dbReference type="GO" id="GO:0005524">
    <property type="term" value="F:ATP binding"/>
    <property type="evidence" value="ECO:0007669"/>
    <property type="project" value="UniProtKB-UniRule"/>
</dbReference>
<feature type="binding site" evidence="15">
    <location>
        <begin position="364"/>
        <end position="371"/>
    </location>
    <ligand>
        <name>ATP</name>
        <dbReference type="ChEBI" id="CHEBI:30616"/>
    </ligand>
</feature>
<feature type="compositionally biased region" description="Acidic residues" evidence="16">
    <location>
        <begin position="134"/>
        <end position="150"/>
    </location>
</feature>
<evidence type="ECO:0000256" key="8">
    <source>
        <dbReference type="ARBA" id="ARBA00023125"/>
    </source>
</evidence>
<reference evidence="18" key="1">
    <citation type="journal article" date="2023" name="Mol. Phylogenet. Evol.">
        <title>Genome-scale phylogeny and comparative genomics of the fungal order Sordariales.</title>
        <authorList>
            <person name="Hensen N."/>
            <person name="Bonometti L."/>
            <person name="Westerberg I."/>
            <person name="Brannstrom I.O."/>
            <person name="Guillou S."/>
            <person name="Cros-Aarteil S."/>
            <person name="Calhoun S."/>
            <person name="Haridas S."/>
            <person name="Kuo A."/>
            <person name="Mondo S."/>
            <person name="Pangilinan J."/>
            <person name="Riley R."/>
            <person name="LaButti K."/>
            <person name="Andreopoulos B."/>
            <person name="Lipzen A."/>
            <person name="Chen C."/>
            <person name="Yan M."/>
            <person name="Daum C."/>
            <person name="Ng V."/>
            <person name="Clum A."/>
            <person name="Steindorff A."/>
            <person name="Ohm R.A."/>
            <person name="Martin F."/>
            <person name="Silar P."/>
            <person name="Natvig D.O."/>
            <person name="Lalanne C."/>
            <person name="Gautier V."/>
            <person name="Ament-Velasquez S.L."/>
            <person name="Kruys A."/>
            <person name="Hutchinson M.I."/>
            <person name="Powell A.J."/>
            <person name="Barry K."/>
            <person name="Miller A.N."/>
            <person name="Grigoriev I.V."/>
            <person name="Debuchy R."/>
            <person name="Gladieux P."/>
            <person name="Hiltunen Thoren M."/>
            <person name="Johannesson H."/>
        </authorList>
    </citation>
    <scope>NUCLEOTIDE SEQUENCE</scope>
    <source>
        <strain evidence="18">PSN324</strain>
    </source>
</reference>
<comment type="subcellular location">
    <subcellularLocation>
        <location evidence="2">Nucleus</location>
        <location evidence="2">Nucleolus</location>
    </subcellularLocation>
    <subcellularLocation>
        <location evidence="15">Nucleus</location>
    </subcellularLocation>
    <subcellularLocation>
        <location evidence="15">Mitochondrion</location>
    </subcellularLocation>
</comment>
<dbReference type="Pfam" id="PF21530">
    <property type="entry name" value="Pif1_2B_dom"/>
    <property type="match status" value="1"/>
</dbReference>
<dbReference type="GO" id="GO:0005730">
    <property type="term" value="C:nucleolus"/>
    <property type="evidence" value="ECO:0007669"/>
    <property type="project" value="UniProtKB-SubCell"/>
</dbReference>
<dbReference type="EMBL" id="MU865014">
    <property type="protein sequence ID" value="KAK4460327.1"/>
    <property type="molecule type" value="Genomic_DNA"/>
</dbReference>
<evidence type="ECO:0000256" key="16">
    <source>
        <dbReference type="SAM" id="MobiDB-lite"/>
    </source>
</evidence>
<gene>
    <name evidence="15" type="primary">PIF1</name>
    <name evidence="18" type="ORF">QBC42DRAFT_288618</name>
</gene>
<dbReference type="PANTHER" id="PTHR47642:SF5">
    <property type="entry name" value="ATP-DEPENDENT DNA HELICASE"/>
    <property type="match status" value="1"/>
</dbReference>
<keyword evidence="11 15" id="KW-0234">DNA repair</keyword>
<dbReference type="InterPro" id="IPR003593">
    <property type="entry name" value="AAA+_ATPase"/>
</dbReference>
<dbReference type="GO" id="GO:0003697">
    <property type="term" value="F:single-stranded DNA binding"/>
    <property type="evidence" value="ECO:0007669"/>
    <property type="project" value="UniProtKB-ARBA"/>
</dbReference>
<dbReference type="GO" id="GO:0043139">
    <property type="term" value="F:5'-3' DNA helicase activity"/>
    <property type="evidence" value="ECO:0007669"/>
    <property type="project" value="UniProtKB-UniRule"/>
</dbReference>
<evidence type="ECO:0000256" key="6">
    <source>
        <dbReference type="ARBA" id="ARBA00022806"/>
    </source>
</evidence>
<feature type="region of interest" description="Disordered" evidence="16">
    <location>
        <begin position="1"/>
        <end position="269"/>
    </location>
</feature>
<evidence type="ECO:0000256" key="11">
    <source>
        <dbReference type="ARBA" id="ARBA00023204"/>
    </source>
</evidence>
<feature type="compositionally biased region" description="Polar residues" evidence="16">
    <location>
        <begin position="57"/>
        <end position="69"/>
    </location>
</feature>
<dbReference type="GO" id="GO:0006310">
    <property type="term" value="P:DNA recombination"/>
    <property type="evidence" value="ECO:0007669"/>
    <property type="project" value="UniProtKB-UniRule"/>
</dbReference>
<feature type="compositionally biased region" description="Polar residues" evidence="16">
    <location>
        <begin position="79"/>
        <end position="93"/>
    </location>
</feature>
<evidence type="ECO:0000313" key="18">
    <source>
        <dbReference type="EMBL" id="KAK4460327.1"/>
    </source>
</evidence>
<dbReference type="GO" id="GO:0016787">
    <property type="term" value="F:hydrolase activity"/>
    <property type="evidence" value="ECO:0007669"/>
    <property type="project" value="UniProtKB-KW"/>
</dbReference>
<proteinExistence type="inferred from homology"/>
<keyword evidence="4 15" id="KW-0227">DNA damage</keyword>
<evidence type="ECO:0000256" key="13">
    <source>
        <dbReference type="ARBA" id="ARBA00023242"/>
    </source>
</evidence>
<evidence type="ECO:0000256" key="7">
    <source>
        <dbReference type="ARBA" id="ARBA00022840"/>
    </source>
</evidence>
<evidence type="ECO:0000256" key="3">
    <source>
        <dbReference type="ARBA" id="ARBA00022741"/>
    </source>
</evidence>
<evidence type="ECO:0000256" key="9">
    <source>
        <dbReference type="ARBA" id="ARBA00023128"/>
    </source>
</evidence>
<evidence type="ECO:0000256" key="12">
    <source>
        <dbReference type="ARBA" id="ARBA00023235"/>
    </source>
</evidence>
<protein>
    <recommendedName>
        <fullName evidence="15">ATP-dependent DNA helicase PIF1</fullName>
        <ecNumber evidence="15">5.6.2.3</ecNumber>
    </recommendedName>
    <alternativeName>
        <fullName evidence="15">DNA 5'-3' helicase PIF1</fullName>
    </alternativeName>
    <alternativeName>
        <fullName evidence="15">DNA repair and recombination helicase PIF1</fullName>
    </alternativeName>
</protein>
<keyword evidence="3 15" id="KW-0547">Nucleotide-binding</keyword>
<evidence type="ECO:0000259" key="17">
    <source>
        <dbReference type="SMART" id="SM00382"/>
    </source>
</evidence>
<keyword evidence="9 15" id="KW-0496">Mitochondrion</keyword>
<keyword evidence="7 15" id="KW-0067">ATP-binding</keyword>
<comment type="similarity">
    <text evidence="15">Belongs to the helicase family. PIF1 subfamily.</text>
</comment>
<dbReference type="GO" id="GO:0005739">
    <property type="term" value="C:mitochondrion"/>
    <property type="evidence" value="ECO:0007669"/>
    <property type="project" value="UniProtKB-SubCell"/>
</dbReference>
<dbReference type="GO" id="GO:0000723">
    <property type="term" value="P:telomere maintenance"/>
    <property type="evidence" value="ECO:0007669"/>
    <property type="project" value="InterPro"/>
</dbReference>
<evidence type="ECO:0000256" key="14">
    <source>
        <dbReference type="ARBA" id="ARBA00048954"/>
    </source>
</evidence>
<dbReference type="GO" id="GO:0006281">
    <property type="term" value="P:DNA repair"/>
    <property type="evidence" value="ECO:0007669"/>
    <property type="project" value="UniProtKB-UniRule"/>
</dbReference>
<keyword evidence="13 15" id="KW-0539">Nucleus</keyword>
<dbReference type="InterPro" id="IPR049163">
    <property type="entry name" value="Pif1-like_2B_dom"/>
</dbReference>
<keyword evidence="12 15" id="KW-0413">Isomerase</keyword>
<dbReference type="PANTHER" id="PTHR47642">
    <property type="entry name" value="ATP-DEPENDENT DNA HELICASE"/>
    <property type="match status" value="1"/>
</dbReference>
<dbReference type="InterPro" id="IPR048293">
    <property type="entry name" value="PIF1_RRM3_pfh1"/>
</dbReference>